<evidence type="ECO:0000313" key="2">
    <source>
        <dbReference type="EMBL" id="GAA2175034.1"/>
    </source>
</evidence>
<dbReference type="EMBL" id="BAAAON010000001">
    <property type="protein sequence ID" value="GAA2175034.1"/>
    <property type="molecule type" value="Genomic_DNA"/>
</dbReference>
<accession>A0ABN3AUH8</accession>
<organism evidence="2 3">
    <name type="scientific">Arthrobacter parietis</name>
    <dbReference type="NCBI Taxonomy" id="271434"/>
    <lineage>
        <taxon>Bacteria</taxon>
        <taxon>Bacillati</taxon>
        <taxon>Actinomycetota</taxon>
        <taxon>Actinomycetes</taxon>
        <taxon>Micrococcales</taxon>
        <taxon>Micrococcaceae</taxon>
        <taxon>Arthrobacter</taxon>
    </lineage>
</organism>
<evidence type="ECO:0000313" key="3">
    <source>
        <dbReference type="Proteomes" id="UP001500974"/>
    </source>
</evidence>
<protein>
    <submittedName>
        <fullName evidence="2">Uncharacterized protein</fullName>
    </submittedName>
</protein>
<sequence>MHNVKGSQGLGRSQMCVRFPPRLHMNRAYPGSVSFDGAADHHILHGTKVPLHAQPAESSTVMPEDSPRVAPGNLYGNGG</sequence>
<gene>
    <name evidence="2" type="ORF">GCM10009784_15810</name>
</gene>
<reference evidence="2 3" key="1">
    <citation type="journal article" date="2019" name="Int. J. Syst. Evol. Microbiol.">
        <title>The Global Catalogue of Microorganisms (GCM) 10K type strain sequencing project: providing services to taxonomists for standard genome sequencing and annotation.</title>
        <authorList>
            <consortium name="The Broad Institute Genomics Platform"/>
            <consortium name="The Broad Institute Genome Sequencing Center for Infectious Disease"/>
            <person name="Wu L."/>
            <person name="Ma J."/>
        </authorList>
    </citation>
    <scope>NUCLEOTIDE SEQUENCE [LARGE SCALE GENOMIC DNA]</scope>
    <source>
        <strain evidence="2 3">JCM 14917</strain>
    </source>
</reference>
<proteinExistence type="predicted"/>
<comment type="caution">
    <text evidence="2">The sequence shown here is derived from an EMBL/GenBank/DDBJ whole genome shotgun (WGS) entry which is preliminary data.</text>
</comment>
<evidence type="ECO:0000256" key="1">
    <source>
        <dbReference type="SAM" id="MobiDB-lite"/>
    </source>
</evidence>
<name>A0ABN3AUH8_9MICC</name>
<keyword evidence="3" id="KW-1185">Reference proteome</keyword>
<dbReference type="Proteomes" id="UP001500974">
    <property type="component" value="Unassembled WGS sequence"/>
</dbReference>
<feature type="region of interest" description="Disordered" evidence="1">
    <location>
        <begin position="53"/>
        <end position="79"/>
    </location>
</feature>